<dbReference type="SUPFAM" id="SSF81383">
    <property type="entry name" value="F-box domain"/>
    <property type="match status" value="1"/>
</dbReference>
<evidence type="ECO:0000259" key="1">
    <source>
        <dbReference type="PROSITE" id="PS50181"/>
    </source>
</evidence>
<accession>A0A820E8B6</accession>
<dbReference type="Proteomes" id="UP000663844">
    <property type="component" value="Unassembled WGS sequence"/>
</dbReference>
<sequence length="100" mass="11506">MISILDLPDDILVDLFCRYVSTKDLGRIEQVCQRFHAILNDYTLPWKKALARLTNVSFSQLKNAAGCPAFENIRHSPSIISHPFHLPSDYQYEILSERSI</sequence>
<reference evidence="2" key="1">
    <citation type="submission" date="2021-02" db="EMBL/GenBank/DDBJ databases">
        <authorList>
            <person name="Nowell W R."/>
        </authorList>
    </citation>
    <scope>NUCLEOTIDE SEQUENCE</scope>
</reference>
<evidence type="ECO:0000313" key="2">
    <source>
        <dbReference type="EMBL" id="CAF4242934.1"/>
    </source>
</evidence>
<dbReference type="PROSITE" id="PS50181">
    <property type="entry name" value="FBOX"/>
    <property type="match status" value="1"/>
</dbReference>
<dbReference type="InterPro" id="IPR001810">
    <property type="entry name" value="F-box_dom"/>
</dbReference>
<dbReference type="Gene3D" id="1.20.1280.50">
    <property type="match status" value="1"/>
</dbReference>
<dbReference type="InterPro" id="IPR036047">
    <property type="entry name" value="F-box-like_dom_sf"/>
</dbReference>
<organism evidence="2 3">
    <name type="scientific">Adineta steineri</name>
    <dbReference type="NCBI Taxonomy" id="433720"/>
    <lineage>
        <taxon>Eukaryota</taxon>
        <taxon>Metazoa</taxon>
        <taxon>Spiralia</taxon>
        <taxon>Gnathifera</taxon>
        <taxon>Rotifera</taxon>
        <taxon>Eurotatoria</taxon>
        <taxon>Bdelloidea</taxon>
        <taxon>Adinetida</taxon>
        <taxon>Adinetidae</taxon>
        <taxon>Adineta</taxon>
    </lineage>
</organism>
<protein>
    <recommendedName>
        <fullName evidence="1">F-box domain-containing protein</fullName>
    </recommendedName>
</protein>
<name>A0A820E8B6_9BILA</name>
<dbReference type="AlphaFoldDB" id="A0A820E8B6"/>
<gene>
    <name evidence="2" type="ORF">OXD698_LOCUS43025</name>
</gene>
<feature type="non-terminal residue" evidence="2">
    <location>
        <position position="100"/>
    </location>
</feature>
<dbReference type="EMBL" id="CAJOAZ010011819">
    <property type="protein sequence ID" value="CAF4242934.1"/>
    <property type="molecule type" value="Genomic_DNA"/>
</dbReference>
<feature type="domain" description="F-box" evidence="1">
    <location>
        <begin position="1"/>
        <end position="49"/>
    </location>
</feature>
<evidence type="ECO:0000313" key="3">
    <source>
        <dbReference type="Proteomes" id="UP000663844"/>
    </source>
</evidence>
<comment type="caution">
    <text evidence="2">The sequence shown here is derived from an EMBL/GenBank/DDBJ whole genome shotgun (WGS) entry which is preliminary data.</text>
</comment>
<proteinExistence type="predicted"/>
<feature type="non-terminal residue" evidence="2">
    <location>
        <position position="1"/>
    </location>
</feature>
<dbReference type="Pfam" id="PF12937">
    <property type="entry name" value="F-box-like"/>
    <property type="match status" value="1"/>
</dbReference>